<evidence type="ECO:0008006" key="8">
    <source>
        <dbReference type="Google" id="ProtNLM"/>
    </source>
</evidence>
<evidence type="ECO:0000313" key="7">
    <source>
        <dbReference type="Proteomes" id="UP000274822"/>
    </source>
</evidence>
<protein>
    <recommendedName>
        <fullName evidence="8">Galactose oxidase</fullName>
    </recommendedName>
</protein>
<evidence type="ECO:0000256" key="5">
    <source>
        <dbReference type="SAM" id="SignalP"/>
    </source>
</evidence>
<dbReference type="InterPro" id="IPR015915">
    <property type="entry name" value="Kelch-typ_b-propeller"/>
</dbReference>
<feature type="signal peptide" evidence="5">
    <location>
        <begin position="1"/>
        <end position="22"/>
    </location>
</feature>
<keyword evidence="5" id="KW-0732">Signal</keyword>
<dbReference type="Proteomes" id="UP000274822">
    <property type="component" value="Unassembled WGS sequence"/>
</dbReference>
<keyword evidence="2" id="KW-0677">Repeat</keyword>
<reference evidence="6 7" key="1">
    <citation type="journal article" date="2018" name="New Phytol.">
        <title>Phylogenomics of Endogonaceae and evolution of mycorrhizas within Mucoromycota.</title>
        <authorList>
            <person name="Chang Y."/>
            <person name="Desiro A."/>
            <person name="Na H."/>
            <person name="Sandor L."/>
            <person name="Lipzen A."/>
            <person name="Clum A."/>
            <person name="Barry K."/>
            <person name="Grigoriev I.V."/>
            <person name="Martin F.M."/>
            <person name="Stajich J.E."/>
            <person name="Smith M.E."/>
            <person name="Bonito G."/>
            <person name="Spatafora J.W."/>
        </authorList>
    </citation>
    <scope>NUCLEOTIDE SEQUENCE [LARGE SCALE GENOMIC DNA]</scope>
    <source>
        <strain evidence="6 7">AD002</strain>
    </source>
</reference>
<keyword evidence="7" id="KW-1185">Reference proteome</keyword>
<keyword evidence="1" id="KW-0880">Kelch repeat</keyword>
<feature type="compositionally biased region" description="Pro residues" evidence="3">
    <location>
        <begin position="318"/>
        <end position="330"/>
    </location>
</feature>
<dbReference type="SUPFAM" id="SSF117281">
    <property type="entry name" value="Kelch motif"/>
    <property type="match status" value="1"/>
</dbReference>
<dbReference type="SUPFAM" id="SSF50965">
    <property type="entry name" value="Galactose oxidase, central domain"/>
    <property type="match status" value="1"/>
</dbReference>
<dbReference type="EMBL" id="RBNJ01003337">
    <property type="protein sequence ID" value="RUS31045.1"/>
    <property type="molecule type" value="Genomic_DNA"/>
</dbReference>
<keyword evidence="4" id="KW-1133">Transmembrane helix</keyword>
<dbReference type="AlphaFoldDB" id="A0A433QMP7"/>
<name>A0A433QMP7_9FUNG</name>
<feature type="region of interest" description="Disordered" evidence="3">
    <location>
        <begin position="523"/>
        <end position="600"/>
    </location>
</feature>
<dbReference type="PANTHER" id="PTHR46093:SF18">
    <property type="entry name" value="FIBRONECTIN TYPE-III DOMAIN-CONTAINING PROTEIN"/>
    <property type="match status" value="1"/>
</dbReference>
<evidence type="ECO:0000256" key="2">
    <source>
        <dbReference type="ARBA" id="ARBA00022737"/>
    </source>
</evidence>
<evidence type="ECO:0000256" key="3">
    <source>
        <dbReference type="SAM" id="MobiDB-lite"/>
    </source>
</evidence>
<evidence type="ECO:0000256" key="1">
    <source>
        <dbReference type="ARBA" id="ARBA00022441"/>
    </source>
</evidence>
<proteinExistence type="predicted"/>
<feature type="chain" id="PRO_5019408277" description="Galactose oxidase" evidence="5">
    <location>
        <begin position="23"/>
        <end position="600"/>
    </location>
</feature>
<feature type="compositionally biased region" description="Basic and acidic residues" evidence="3">
    <location>
        <begin position="565"/>
        <end position="574"/>
    </location>
</feature>
<feature type="compositionally biased region" description="Polar residues" evidence="3">
    <location>
        <begin position="525"/>
        <end position="541"/>
    </location>
</feature>
<feature type="compositionally biased region" description="Low complexity" evidence="3">
    <location>
        <begin position="331"/>
        <end position="345"/>
    </location>
</feature>
<feature type="region of interest" description="Disordered" evidence="3">
    <location>
        <begin position="315"/>
        <end position="348"/>
    </location>
</feature>
<accession>A0A433QMP7</accession>
<evidence type="ECO:0000256" key="4">
    <source>
        <dbReference type="SAM" id="Phobius"/>
    </source>
</evidence>
<sequence>MSKHTFLAILALLATVAHLAAGFTPAPQYGQSAVLTNNTIFVCGGTRLINSQYVTVTNLYSLDVSQPWTSTNPPWVDLTDTTSSIAVPLSSYYAMWPSADNGSFYVWGGGNNLNRSLLQSGFSQYNIVTRIWSLPSTIANMPQQRRLLSAAWTSSGVAYMWGGQGDASNGQMVFIGGLTMLQLNATYVSRDYAQMNDIPIFDTNSATWKQINATGAIPAVRYLHTAVLGTDDTSIVICCGRNDTYSFSSVAVLDTRNWYWTNPGVVKNAYAPSPRSALSSVIVNGQMIVFFGSANTPYNDISVLDTRMNPFKWIAGFSPPPTPTPSPPSSTPSSTPSSPSPSSSTDIPNGSSSLITPIAITSSVLVVVAAILIFLFIRKPWRKYAQNESSQGLNAASQSSPLSYASNTNQIQMAHPHILLPVHLQVQTTDAGIPLPVQPLQHGYHGQPGQGGYMNHQIQQATPYSPPSNHVTPLQYDYGGQPGYHEHTSHQIQPAVSASPAPVMPPIPSPQYSYNNLHAQDRYTNHPNQQMDPHSLSSNTIMPPIQPLQYGHAKPDQPEYNNHAPRSDLHRHTGDYQAGFGQSALMNEPRNSYYDTPRGL</sequence>
<keyword evidence="4" id="KW-0812">Transmembrane</keyword>
<dbReference type="InterPro" id="IPR011043">
    <property type="entry name" value="Gal_Oxase/kelch_b-propeller"/>
</dbReference>
<gene>
    <name evidence="6" type="ORF">BC938DRAFT_478563</name>
</gene>
<evidence type="ECO:0000313" key="6">
    <source>
        <dbReference type="EMBL" id="RUS31045.1"/>
    </source>
</evidence>
<organism evidence="6 7">
    <name type="scientific">Jimgerdemannia flammicorona</name>
    <dbReference type="NCBI Taxonomy" id="994334"/>
    <lineage>
        <taxon>Eukaryota</taxon>
        <taxon>Fungi</taxon>
        <taxon>Fungi incertae sedis</taxon>
        <taxon>Mucoromycota</taxon>
        <taxon>Mucoromycotina</taxon>
        <taxon>Endogonomycetes</taxon>
        <taxon>Endogonales</taxon>
        <taxon>Endogonaceae</taxon>
        <taxon>Jimgerdemannia</taxon>
    </lineage>
</organism>
<dbReference type="Gene3D" id="2.120.10.80">
    <property type="entry name" value="Kelch-type beta propeller"/>
    <property type="match status" value="2"/>
</dbReference>
<comment type="caution">
    <text evidence="6">The sequence shown here is derived from an EMBL/GenBank/DDBJ whole genome shotgun (WGS) entry which is preliminary data.</text>
</comment>
<keyword evidence="4" id="KW-0472">Membrane</keyword>
<dbReference type="Pfam" id="PF24681">
    <property type="entry name" value="Kelch_KLHDC2_KLHL20_DRC7"/>
    <property type="match status" value="1"/>
</dbReference>
<dbReference type="PANTHER" id="PTHR46093">
    <property type="entry name" value="ACYL-COA-BINDING DOMAIN-CONTAINING PROTEIN 5"/>
    <property type="match status" value="1"/>
</dbReference>
<feature type="transmembrane region" description="Helical" evidence="4">
    <location>
        <begin position="354"/>
        <end position="377"/>
    </location>
</feature>